<proteinExistence type="predicted"/>
<evidence type="ECO:0000313" key="2">
    <source>
        <dbReference type="Proteomes" id="UP000034536"/>
    </source>
</evidence>
<organism evidence="1 2">
    <name type="scientific">Candidatus Roizmanbacteria bacterium GW2011_GWA2_35_8</name>
    <dbReference type="NCBI Taxonomy" id="1618479"/>
    <lineage>
        <taxon>Bacteria</taxon>
        <taxon>Candidatus Roizmaniibacteriota</taxon>
    </lineage>
</organism>
<sequence length="166" mass="19230">MKYQEKKYLVESFSLILELLNKKRAIKGEEVINTHYYTFQKSNDVVKLVEFADKNEIHILKESQGKYTLTENIPVSNLGEGLKWLKNKGYKSVSVVKMAYTDYDYKGGIVGLYLINDFLYSVILDFPDGMHEIMEKEFGLDKSKVINIPYNKLLEKMDRLSTVPLG</sequence>
<dbReference type="EMBL" id="LBQX01000004">
    <property type="protein sequence ID" value="KKP87212.1"/>
    <property type="molecule type" value="Genomic_DNA"/>
</dbReference>
<gene>
    <name evidence="1" type="ORF">UR89_C0004G0001</name>
</gene>
<comment type="caution">
    <text evidence="1">The sequence shown here is derived from an EMBL/GenBank/DDBJ whole genome shotgun (WGS) entry which is preliminary data.</text>
</comment>
<accession>A0A0G0G672</accession>
<reference evidence="1 2" key="1">
    <citation type="journal article" date="2015" name="Nature">
        <title>rRNA introns, odd ribosomes, and small enigmatic genomes across a large radiation of phyla.</title>
        <authorList>
            <person name="Brown C.T."/>
            <person name="Hug L.A."/>
            <person name="Thomas B.C."/>
            <person name="Sharon I."/>
            <person name="Castelle C.J."/>
            <person name="Singh A."/>
            <person name="Wilkins M.J."/>
            <person name="Williams K.H."/>
            <person name="Banfield J.F."/>
        </authorList>
    </citation>
    <scope>NUCLEOTIDE SEQUENCE [LARGE SCALE GENOMIC DNA]</scope>
</reference>
<dbReference type="Proteomes" id="UP000034536">
    <property type="component" value="Unassembled WGS sequence"/>
</dbReference>
<dbReference type="AlphaFoldDB" id="A0A0G0G672"/>
<evidence type="ECO:0000313" key="1">
    <source>
        <dbReference type="EMBL" id="KKP87212.1"/>
    </source>
</evidence>
<evidence type="ECO:0008006" key="3">
    <source>
        <dbReference type="Google" id="ProtNLM"/>
    </source>
</evidence>
<name>A0A0G0G672_9BACT</name>
<protein>
    <recommendedName>
        <fullName evidence="3">CYTH domain-containing protein</fullName>
    </recommendedName>
</protein>